<feature type="region of interest" description="Disordered" evidence="1">
    <location>
        <begin position="1"/>
        <end position="20"/>
    </location>
</feature>
<keyword evidence="2" id="KW-0812">Transmembrane</keyword>
<protein>
    <submittedName>
        <fullName evidence="3">ElaB/YqjD/DUF883 family membrane-anchored ribosome-binding protein</fullName>
    </submittedName>
</protein>
<evidence type="ECO:0000313" key="3">
    <source>
        <dbReference type="EMBL" id="MET4684485.1"/>
    </source>
</evidence>
<evidence type="ECO:0000256" key="1">
    <source>
        <dbReference type="SAM" id="MobiDB-lite"/>
    </source>
</evidence>
<sequence>MTDAPTFAAADASEDQGPRPIREALREDAAEARAWADHRVKRARDAVRDEPIRACLYALGLGVVIGMMAGR</sequence>
<gene>
    <name evidence="3" type="ORF">ABIE19_002422</name>
</gene>
<dbReference type="EMBL" id="JBEPTF010000003">
    <property type="protein sequence ID" value="MET4684485.1"/>
    <property type="molecule type" value="Genomic_DNA"/>
</dbReference>
<keyword evidence="4" id="KW-1185">Reference proteome</keyword>
<organism evidence="3 4">
    <name type="scientific">Brevundimonas faecalis</name>
    <dbReference type="NCBI Taxonomy" id="947378"/>
    <lineage>
        <taxon>Bacteria</taxon>
        <taxon>Pseudomonadati</taxon>
        <taxon>Pseudomonadota</taxon>
        <taxon>Alphaproteobacteria</taxon>
        <taxon>Caulobacterales</taxon>
        <taxon>Caulobacteraceae</taxon>
        <taxon>Brevundimonas</taxon>
    </lineage>
</organism>
<proteinExistence type="predicted"/>
<evidence type="ECO:0000313" key="4">
    <source>
        <dbReference type="Proteomes" id="UP001549313"/>
    </source>
</evidence>
<dbReference type="Proteomes" id="UP001549313">
    <property type="component" value="Unassembled WGS sequence"/>
</dbReference>
<comment type="caution">
    <text evidence="3">The sequence shown here is derived from an EMBL/GenBank/DDBJ whole genome shotgun (WGS) entry which is preliminary data.</text>
</comment>
<name>A0ABV2RD31_9CAUL</name>
<feature type="transmembrane region" description="Helical" evidence="2">
    <location>
        <begin position="51"/>
        <end position="70"/>
    </location>
</feature>
<evidence type="ECO:0000256" key="2">
    <source>
        <dbReference type="SAM" id="Phobius"/>
    </source>
</evidence>
<keyword evidence="2" id="KW-0472">Membrane</keyword>
<accession>A0ABV2RD31</accession>
<dbReference type="RefSeq" id="WP_354089445.1">
    <property type="nucleotide sequence ID" value="NZ_JBEPTF010000003.1"/>
</dbReference>
<keyword evidence="2" id="KW-1133">Transmembrane helix</keyword>
<reference evidence="3 4" key="1">
    <citation type="submission" date="2024-06" db="EMBL/GenBank/DDBJ databases">
        <title>Sorghum-associated microbial communities from plants grown in Nebraska, USA.</title>
        <authorList>
            <person name="Schachtman D."/>
        </authorList>
    </citation>
    <scope>NUCLEOTIDE SEQUENCE [LARGE SCALE GENOMIC DNA]</scope>
    <source>
        <strain evidence="3 4">2814</strain>
    </source>
</reference>